<feature type="coiled-coil region" evidence="1">
    <location>
        <begin position="215"/>
        <end position="263"/>
    </location>
</feature>
<dbReference type="InterPro" id="IPR036537">
    <property type="entry name" value="Adaptor_Cbl_N_dom_sf"/>
</dbReference>
<proteinExistence type="predicted"/>
<dbReference type="OrthoDB" id="5966500at2759"/>
<dbReference type="Pfam" id="PF07714">
    <property type="entry name" value="PK_Tyr_Ser-Thr"/>
    <property type="match status" value="1"/>
</dbReference>
<protein>
    <recommendedName>
        <fullName evidence="3">Protein kinase domain-containing protein</fullName>
    </recommendedName>
</protein>
<organism evidence="4 5">
    <name type="scientific">Botryobasidium botryosum (strain FD-172 SS1)</name>
    <dbReference type="NCBI Taxonomy" id="930990"/>
    <lineage>
        <taxon>Eukaryota</taxon>
        <taxon>Fungi</taxon>
        <taxon>Dikarya</taxon>
        <taxon>Basidiomycota</taxon>
        <taxon>Agaricomycotina</taxon>
        <taxon>Agaricomycetes</taxon>
        <taxon>Cantharellales</taxon>
        <taxon>Botryobasidiaceae</taxon>
        <taxon>Botryobasidium</taxon>
    </lineage>
</organism>
<dbReference type="PROSITE" id="PS50011">
    <property type="entry name" value="PROTEIN_KINASE_DOM"/>
    <property type="match status" value="1"/>
</dbReference>
<dbReference type="EMBL" id="KL198021">
    <property type="protein sequence ID" value="KDQ18548.1"/>
    <property type="molecule type" value="Genomic_DNA"/>
</dbReference>
<dbReference type="SUPFAM" id="SSF56112">
    <property type="entry name" value="Protein kinase-like (PK-like)"/>
    <property type="match status" value="1"/>
</dbReference>
<evidence type="ECO:0000256" key="2">
    <source>
        <dbReference type="SAM" id="MobiDB-lite"/>
    </source>
</evidence>
<dbReference type="AlphaFoldDB" id="A0A067MS23"/>
<dbReference type="GO" id="GO:0004674">
    <property type="term" value="F:protein serine/threonine kinase activity"/>
    <property type="evidence" value="ECO:0007669"/>
    <property type="project" value="TreeGrafter"/>
</dbReference>
<gene>
    <name evidence="4" type="ORF">BOTBODRAFT_171371</name>
</gene>
<feature type="domain" description="Protein kinase" evidence="3">
    <location>
        <begin position="297"/>
        <end position="554"/>
    </location>
</feature>
<dbReference type="InParanoid" id="A0A067MS23"/>
<sequence>MGNCCSSSSDSQPVHSSSYTSPRRDHFQEKPDPRNSTSHNHGATSPTRISDHGPSRRSDSREVSRQPKPTTVPLSAVSSVLDMVGVIAQCAPVPGLGPAVGVLQGIVTTFEKIKFNREQCGILSKRSATLLLVIKENWNPNDERLRPHIDDVVYVLQDVETSMEYWVNLTRFSSFVNQWTIASDIEDKLRRLDECIATFNVAAQLQLHQWHHELAEASKNDSQMLEKALKNQEEMKESNHDNQKVLEDMMREMQTQLRGLMSESERRKVQHKLLVVQNTSGKNLPITELRGKIECERIGDKAVAGGGAWEIWEGLWLGQKKVALKVLRGASKADVETNLRRSQRQLEIWSGLNNRYILPLYGTCSDDGPTPYLVSPWCENGDAVRYLEKNPSADRIKLCLEVAYGLQYLHSKEEPIIHGGLKGTNVLISDEGSALLADFGFSNLLGAAFTNSAGSGNSLRWMAPEMQDGQLSKACDIWAWAMTSLELLSGKQPFYKTRMPAAVYNQISKGKRPEQSEYDAPDMSESMWSLLTSCWTEAAQRPTIDEVVSQMEAIHAARQSG</sequence>
<name>A0A067MS23_BOTB1</name>
<reference evidence="5" key="1">
    <citation type="journal article" date="2014" name="Proc. Natl. Acad. Sci. U.S.A.">
        <title>Extensive sampling of basidiomycete genomes demonstrates inadequacy of the white-rot/brown-rot paradigm for wood decay fungi.</title>
        <authorList>
            <person name="Riley R."/>
            <person name="Salamov A.A."/>
            <person name="Brown D.W."/>
            <person name="Nagy L.G."/>
            <person name="Floudas D."/>
            <person name="Held B.W."/>
            <person name="Levasseur A."/>
            <person name="Lombard V."/>
            <person name="Morin E."/>
            <person name="Otillar R."/>
            <person name="Lindquist E.A."/>
            <person name="Sun H."/>
            <person name="LaButti K.M."/>
            <person name="Schmutz J."/>
            <person name="Jabbour D."/>
            <person name="Luo H."/>
            <person name="Baker S.E."/>
            <person name="Pisabarro A.G."/>
            <person name="Walton J.D."/>
            <person name="Blanchette R.A."/>
            <person name="Henrissat B."/>
            <person name="Martin F."/>
            <person name="Cullen D."/>
            <person name="Hibbett D.S."/>
            <person name="Grigoriev I.V."/>
        </authorList>
    </citation>
    <scope>NUCLEOTIDE SEQUENCE [LARGE SCALE GENOMIC DNA]</scope>
    <source>
        <strain evidence="5">FD-172 SS1</strain>
    </source>
</reference>
<keyword evidence="1" id="KW-0175">Coiled coil</keyword>
<keyword evidence="5" id="KW-1185">Reference proteome</keyword>
<dbReference type="PANTHER" id="PTHR44329">
    <property type="entry name" value="SERINE/THREONINE-PROTEIN KINASE TNNI3K-RELATED"/>
    <property type="match status" value="1"/>
</dbReference>
<feature type="compositionally biased region" description="Low complexity" evidence="2">
    <location>
        <begin position="1"/>
        <end position="18"/>
    </location>
</feature>
<dbReference type="InterPro" id="IPR051681">
    <property type="entry name" value="Ser/Thr_Kinases-Pseudokinases"/>
</dbReference>
<dbReference type="GO" id="GO:0007166">
    <property type="term" value="P:cell surface receptor signaling pathway"/>
    <property type="evidence" value="ECO:0007669"/>
    <property type="project" value="InterPro"/>
</dbReference>
<dbReference type="GO" id="GO:0005524">
    <property type="term" value="F:ATP binding"/>
    <property type="evidence" value="ECO:0007669"/>
    <property type="project" value="InterPro"/>
</dbReference>
<dbReference type="PANTHER" id="PTHR44329:SF214">
    <property type="entry name" value="PROTEIN KINASE DOMAIN-CONTAINING PROTEIN"/>
    <property type="match status" value="1"/>
</dbReference>
<evidence type="ECO:0000313" key="5">
    <source>
        <dbReference type="Proteomes" id="UP000027195"/>
    </source>
</evidence>
<dbReference type="InterPro" id="IPR059179">
    <property type="entry name" value="MLKL-like_MCAfunc"/>
</dbReference>
<dbReference type="Gene3D" id="1.20.930.20">
    <property type="entry name" value="Adaptor protein Cbl, N-terminal domain"/>
    <property type="match status" value="1"/>
</dbReference>
<feature type="compositionally biased region" description="Basic and acidic residues" evidence="2">
    <location>
        <begin position="22"/>
        <end position="33"/>
    </location>
</feature>
<feature type="region of interest" description="Disordered" evidence="2">
    <location>
        <begin position="1"/>
        <end position="71"/>
    </location>
</feature>
<accession>A0A067MS23</accession>
<dbReference type="InterPro" id="IPR001245">
    <property type="entry name" value="Ser-Thr/Tyr_kinase_cat_dom"/>
</dbReference>
<dbReference type="InterPro" id="IPR011009">
    <property type="entry name" value="Kinase-like_dom_sf"/>
</dbReference>
<feature type="compositionally biased region" description="Basic and acidic residues" evidence="2">
    <location>
        <begin position="49"/>
        <end position="65"/>
    </location>
</feature>
<dbReference type="CDD" id="cd21037">
    <property type="entry name" value="MLKL_NTD"/>
    <property type="match status" value="1"/>
</dbReference>
<evidence type="ECO:0000259" key="3">
    <source>
        <dbReference type="PROSITE" id="PS50011"/>
    </source>
</evidence>
<evidence type="ECO:0000256" key="1">
    <source>
        <dbReference type="SAM" id="Coils"/>
    </source>
</evidence>
<dbReference type="InterPro" id="IPR000719">
    <property type="entry name" value="Prot_kinase_dom"/>
</dbReference>
<dbReference type="STRING" id="930990.A0A067MS23"/>
<dbReference type="Gene3D" id="1.10.510.10">
    <property type="entry name" value="Transferase(Phosphotransferase) domain 1"/>
    <property type="match status" value="1"/>
</dbReference>
<evidence type="ECO:0000313" key="4">
    <source>
        <dbReference type="EMBL" id="KDQ18548.1"/>
    </source>
</evidence>
<feature type="compositionally biased region" description="Polar residues" evidence="2">
    <location>
        <begin position="34"/>
        <end position="48"/>
    </location>
</feature>
<dbReference type="Proteomes" id="UP000027195">
    <property type="component" value="Unassembled WGS sequence"/>
</dbReference>
<dbReference type="HOGENOM" id="CLU_000288_7_38_1"/>